<dbReference type="GO" id="GO:0090729">
    <property type="term" value="F:toxin activity"/>
    <property type="evidence" value="ECO:0007669"/>
    <property type="project" value="UniProtKB-KW"/>
</dbReference>
<keyword evidence="3 5" id="KW-0479">Metal-binding</keyword>
<keyword evidence="4 5" id="KW-0378">Hydrolase</keyword>
<comment type="function">
    <text evidence="5">Toxic component of a toxin-antitoxin (TA) system. An RNase.</text>
</comment>
<dbReference type="GO" id="GO:0000287">
    <property type="term" value="F:magnesium ion binding"/>
    <property type="evidence" value="ECO:0007669"/>
    <property type="project" value="UniProtKB-UniRule"/>
</dbReference>
<evidence type="ECO:0000256" key="4">
    <source>
        <dbReference type="ARBA" id="ARBA00022801"/>
    </source>
</evidence>
<feature type="binding site" evidence="5">
    <location>
        <position position="101"/>
    </location>
    <ligand>
        <name>Mg(2+)</name>
        <dbReference type="ChEBI" id="CHEBI:18420"/>
    </ligand>
</feature>
<dbReference type="Gene3D" id="3.40.50.1010">
    <property type="entry name" value="5'-nuclease"/>
    <property type="match status" value="1"/>
</dbReference>
<evidence type="ECO:0000313" key="7">
    <source>
        <dbReference type="EMBL" id="GJD61201.1"/>
    </source>
</evidence>
<dbReference type="EMBL" id="BPQJ01000005">
    <property type="protein sequence ID" value="GJD61201.1"/>
    <property type="molecule type" value="Genomic_DNA"/>
</dbReference>
<protein>
    <recommendedName>
        <fullName evidence="5">Ribonuclease VapC</fullName>
        <shortName evidence="5">RNase VapC</shortName>
        <ecNumber evidence="5">3.1.-.-</ecNumber>
    </recommendedName>
    <alternativeName>
        <fullName evidence="5">Toxin VapC</fullName>
    </alternativeName>
</protein>
<dbReference type="GO" id="GO:0016787">
    <property type="term" value="F:hydrolase activity"/>
    <property type="evidence" value="ECO:0007669"/>
    <property type="project" value="UniProtKB-KW"/>
</dbReference>
<dbReference type="CDD" id="cd18692">
    <property type="entry name" value="PIN_VapC-like"/>
    <property type="match status" value="1"/>
</dbReference>
<keyword evidence="7" id="KW-0255">Endonuclease</keyword>
<feature type="binding site" evidence="5">
    <location>
        <position position="8"/>
    </location>
    <ligand>
        <name>Mg(2+)</name>
        <dbReference type="ChEBI" id="CHEBI:18420"/>
    </ligand>
</feature>
<dbReference type="HAMAP" id="MF_00265">
    <property type="entry name" value="VapC_Nob1"/>
    <property type="match status" value="1"/>
</dbReference>
<evidence type="ECO:0000259" key="6">
    <source>
        <dbReference type="Pfam" id="PF01850"/>
    </source>
</evidence>
<organism evidence="7 8">
    <name type="scientific">Methylobacterium frigidaeris</name>
    <dbReference type="NCBI Taxonomy" id="2038277"/>
    <lineage>
        <taxon>Bacteria</taxon>
        <taxon>Pseudomonadati</taxon>
        <taxon>Pseudomonadota</taxon>
        <taxon>Alphaproteobacteria</taxon>
        <taxon>Hyphomicrobiales</taxon>
        <taxon>Methylobacteriaceae</taxon>
        <taxon>Methylobacterium</taxon>
    </lineage>
</organism>
<comment type="cofactor">
    <cofactor evidence="5">
        <name>Mg(2+)</name>
        <dbReference type="ChEBI" id="CHEBI:18420"/>
    </cofactor>
</comment>
<evidence type="ECO:0000256" key="2">
    <source>
        <dbReference type="ARBA" id="ARBA00022722"/>
    </source>
</evidence>
<dbReference type="InterPro" id="IPR022907">
    <property type="entry name" value="VapC_family"/>
</dbReference>
<dbReference type="GO" id="GO:0004519">
    <property type="term" value="F:endonuclease activity"/>
    <property type="evidence" value="ECO:0007669"/>
    <property type="project" value="UniProtKB-KW"/>
</dbReference>
<dbReference type="InterPro" id="IPR002716">
    <property type="entry name" value="PIN_dom"/>
</dbReference>
<evidence type="ECO:0000256" key="1">
    <source>
        <dbReference type="ARBA" id="ARBA00022649"/>
    </source>
</evidence>
<dbReference type="EC" id="3.1.-.-" evidence="5"/>
<keyword evidence="1 5" id="KW-1277">Toxin-antitoxin system</keyword>
<evidence type="ECO:0000256" key="5">
    <source>
        <dbReference type="HAMAP-Rule" id="MF_00265"/>
    </source>
</evidence>
<dbReference type="GO" id="GO:0004540">
    <property type="term" value="F:RNA nuclease activity"/>
    <property type="evidence" value="ECO:0007669"/>
    <property type="project" value="InterPro"/>
</dbReference>
<dbReference type="Proteomes" id="UP001055286">
    <property type="component" value="Unassembled WGS sequence"/>
</dbReference>
<reference evidence="7" key="2">
    <citation type="submission" date="2021-08" db="EMBL/GenBank/DDBJ databases">
        <authorList>
            <person name="Tani A."/>
            <person name="Ola A."/>
            <person name="Ogura Y."/>
            <person name="Katsura K."/>
            <person name="Hayashi T."/>
        </authorList>
    </citation>
    <scope>NUCLEOTIDE SEQUENCE</scope>
    <source>
        <strain evidence="7">JCM 32048</strain>
    </source>
</reference>
<dbReference type="Pfam" id="PF01850">
    <property type="entry name" value="PIN"/>
    <property type="match status" value="1"/>
</dbReference>
<comment type="similarity">
    <text evidence="5">Belongs to the PINc/VapC protein family.</text>
</comment>
<dbReference type="SUPFAM" id="SSF88723">
    <property type="entry name" value="PIN domain-like"/>
    <property type="match status" value="1"/>
</dbReference>
<proteinExistence type="inferred from homology"/>
<gene>
    <name evidence="7" type="primary">vapC_2</name>
    <name evidence="5" type="synonym">vapC</name>
    <name evidence="7" type="ORF">MPEAHAMD_1341</name>
</gene>
<accession>A0AA37H8A3</accession>
<dbReference type="AlphaFoldDB" id="A0AA37H8A3"/>
<reference evidence="7" key="1">
    <citation type="journal article" date="2016" name="Front. Microbiol.">
        <title>Genome Sequence of the Piezophilic, Mesophilic Sulfate-Reducing Bacterium Desulfovibrio indicus J2T.</title>
        <authorList>
            <person name="Cao J."/>
            <person name="Maignien L."/>
            <person name="Shao Z."/>
            <person name="Alain K."/>
            <person name="Jebbar M."/>
        </authorList>
    </citation>
    <scope>NUCLEOTIDE SEQUENCE</scope>
    <source>
        <strain evidence="7">JCM 32048</strain>
    </source>
</reference>
<comment type="caution">
    <text evidence="7">The sequence shown here is derived from an EMBL/GenBank/DDBJ whole genome shotgun (WGS) entry which is preliminary data.</text>
</comment>
<evidence type="ECO:0000256" key="3">
    <source>
        <dbReference type="ARBA" id="ARBA00022723"/>
    </source>
</evidence>
<evidence type="ECO:0000313" key="8">
    <source>
        <dbReference type="Proteomes" id="UP001055286"/>
    </source>
</evidence>
<feature type="domain" description="PIN" evidence="6">
    <location>
        <begin position="6"/>
        <end position="120"/>
    </location>
</feature>
<sequence>MSPDCFLDTNVLIYAALGRFSAPSKHERARLLIAETDFGISGQVLQEFFYNATRKSKTPFTSAEAIAWMEILRDRHVASITFESVTRAAEICDRYRINYWDAAIVAAAERLGAPVVYSEDLNDGQTYGSVRVVNPFRPI</sequence>
<keyword evidence="2 5" id="KW-0540">Nuclease</keyword>
<keyword evidence="5" id="KW-0460">Magnesium</keyword>
<keyword evidence="8" id="KW-1185">Reference proteome</keyword>
<dbReference type="InterPro" id="IPR029060">
    <property type="entry name" value="PIN-like_dom_sf"/>
</dbReference>
<name>A0AA37H8A3_9HYPH</name>
<dbReference type="RefSeq" id="WP_099908623.1">
    <property type="nucleotide sequence ID" value="NZ_BPQJ01000005.1"/>
</dbReference>
<keyword evidence="5" id="KW-0800">Toxin</keyword>